<gene>
    <name evidence="1" type="ORF">Trco_003678</name>
</gene>
<keyword evidence="2" id="KW-1185">Reference proteome</keyword>
<accession>A0A9P8QPR4</accession>
<evidence type="ECO:0000313" key="2">
    <source>
        <dbReference type="Proteomes" id="UP000827724"/>
    </source>
</evidence>
<dbReference type="EMBL" id="JAIWOZ010000003">
    <property type="protein sequence ID" value="KAH6607365.1"/>
    <property type="molecule type" value="Genomic_DNA"/>
</dbReference>
<organism evidence="1 2">
    <name type="scientific">Trichoderma cornu-damae</name>
    <dbReference type="NCBI Taxonomy" id="654480"/>
    <lineage>
        <taxon>Eukaryota</taxon>
        <taxon>Fungi</taxon>
        <taxon>Dikarya</taxon>
        <taxon>Ascomycota</taxon>
        <taxon>Pezizomycotina</taxon>
        <taxon>Sordariomycetes</taxon>
        <taxon>Hypocreomycetidae</taxon>
        <taxon>Hypocreales</taxon>
        <taxon>Hypocreaceae</taxon>
        <taxon>Trichoderma</taxon>
    </lineage>
</organism>
<name>A0A9P8QPR4_9HYPO</name>
<reference evidence="1" key="1">
    <citation type="submission" date="2021-08" db="EMBL/GenBank/DDBJ databases">
        <title>Chromosome-Level Trichoderma cornu-damae using Hi-C Data.</title>
        <authorList>
            <person name="Kim C.S."/>
        </authorList>
    </citation>
    <scope>NUCLEOTIDE SEQUENCE</scope>
    <source>
        <strain evidence="1">KA19-0412C</strain>
    </source>
</reference>
<dbReference type="Proteomes" id="UP000827724">
    <property type="component" value="Unassembled WGS sequence"/>
</dbReference>
<dbReference type="AlphaFoldDB" id="A0A9P8QPR4"/>
<protein>
    <submittedName>
        <fullName evidence="1">Uncharacterized protein</fullName>
    </submittedName>
</protein>
<sequence length="95" mass="10373">MNHSGLMQPLDFLPAQRDQVEPLRQHRVGDEEVDLHVASPVAVGLRIARKLEEVAVLFVHNGPAGGAAGNELNQRGRVAPLRLEAFALHGPRQVM</sequence>
<evidence type="ECO:0000313" key="1">
    <source>
        <dbReference type="EMBL" id="KAH6607365.1"/>
    </source>
</evidence>
<proteinExistence type="predicted"/>
<comment type="caution">
    <text evidence="1">The sequence shown here is derived from an EMBL/GenBank/DDBJ whole genome shotgun (WGS) entry which is preliminary data.</text>
</comment>